<dbReference type="AlphaFoldDB" id="U4LQR4"/>
<evidence type="ECO:0000313" key="1">
    <source>
        <dbReference type="EMBL" id="CCX29641.1"/>
    </source>
</evidence>
<name>U4LQR4_PYROM</name>
<keyword evidence="2" id="KW-1185">Reference proteome</keyword>
<organism evidence="1 2">
    <name type="scientific">Pyronema omphalodes (strain CBS 100304)</name>
    <name type="common">Pyronema confluens</name>
    <dbReference type="NCBI Taxonomy" id="1076935"/>
    <lineage>
        <taxon>Eukaryota</taxon>
        <taxon>Fungi</taxon>
        <taxon>Dikarya</taxon>
        <taxon>Ascomycota</taxon>
        <taxon>Pezizomycotina</taxon>
        <taxon>Pezizomycetes</taxon>
        <taxon>Pezizales</taxon>
        <taxon>Pyronemataceae</taxon>
        <taxon>Pyronema</taxon>
    </lineage>
</organism>
<sequence>MLLTLRYIRYVAAAHSYRPPGVGNPHLASGGLPAGSYSLLYVSCNTGFHRLRSIHGPGDDFSELCRAYGPYLTLETLEYLGAIGKLTKKEDGWDAERISIPFDE</sequence>
<reference evidence="1 2" key="1">
    <citation type="journal article" date="2013" name="PLoS Genet.">
        <title>The genome and development-dependent transcriptomes of Pyronema confluens: a window into fungal evolution.</title>
        <authorList>
            <person name="Traeger S."/>
            <person name="Altegoer F."/>
            <person name="Freitag M."/>
            <person name="Gabaldon T."/>
            <person name="Kempken F."/>
            <person name="Kumar A."/>
            <person name="Marcet-Houben M."/>
            <person name="Poggeler S."/>
            <person name="Stajich J.E."/>
            <person name="Nowrousian M."/>
        </authorList>
    </citation>
    <scope>NUCLEOTIDE SEQUENCE [LARGE SCALE GENOMIC DNA]</scope>
    <source>
        <strain evidence="2">CBS 100304</strain>
        <tissue evidence="1">Vegetative mycelium</tissue>
    </source>
</reference>
<evidence type="ECO:0000313" key="2">
    <source>
        <dbReference type="Proteomes" id="UP000018144"/>
    </source>
</evidence>
<dbReference type="EMBL" id="HF935309">
    <property type="protein sequence ID" value="CCX29641.1"/>
    <property type="molecule type" value="Genomic_DNA"/>
</dbReference>
<accession>U4LQR4</accession>
<dbReference type="Proteomes" id="UP000018144">
    <property type="component" value="Unassembled WGS sequence"/>
</dbReference>
<gene>
    <name evidence="1" type="ORF">PCON_06302</name>
</gene>
<proteinExistence type="predicted"/>
<protein>
    <submittedName>
        <fullName evidence="1">Uncharacterized protein</fullName>
    </submittedName>
</protein>